<keyword evidence="6 7" id="KW-0472">Membrane</keyword>
<dbReference type="InterPro" id="IPR003439">
    <property type="entry name" value="ABC_transporter-like_ATP-bd"/>
</dbReference>
<evidence type="ECO:0000256" key="6">
    <source>
        <dbReference type="ARBA" id="ARBA00023136"/>
    </source>
</evidence>
<keyword evidence="2 7" id="KW-0812">Transmembrane</keyword>
<dbReference type="PANTHER" id="PTHR43394:SF1">
    <property type="entry name" value="ATP-BINDING CASSETTE SUB-FAMILY B MEMBER 10, MITOCHONDRIAL"/>
    <property type="match status" value="1"/>
</dbReference>
<evidence type="ECO:0000256" key="3">
    <source>
        <dbReference type="ARBA" id="ARBA00022741"/>
    </source>
</evidence>
<feature type="transmembrane region" description="Helical" evidence="7">
    <location>
        <begin position="252"/>
        <end position="272"/>
    </location>
</feature>
<dbReference type="InterPro" id="IPR039421">
    <property type="entry name" value="Type_1_exporter"/>
</dbReference>
<dbReference type="PROSITE" id="PS50893">
    <property type="entry name" value="ABC_TRANSPORTER_2"/>
    <property type="match status" value="1"/>
</dbReference>
<evidence type="ECO:0000313" key="10">
    <source>
        <dbReference type="EMBL" id="MFD2484830.1"/>
    </source>
</evidence>
<keyword evidence="3" id="KW-0547">Nucleotide-binding</keyword>
<evidence type="ECO:0000256" key="7">
    <source>
        <dbReference type="SAM" id="Phobius"/>
    </source>
</evidence>
<accession>A0ABW5I7J4</accession>
<dbReference type="Gene3D" id="1.20.1560.10">
    <property type="entry name" value="ABC transporter type 1, transmembrane domain"/>
    <property type="match status" value="1"/>
</dbReference>
<dbReference type="Proteomes" id="UP001597542">
    <property type="component" value="Unassembled WGS sequence"/>
</dbReference>
<dbReference type="EMBL" id="JBHUKQ010000015">
    <property type="protein sequence ID" value="MFD2484830.1"/>
    <property type="molecule type" value="Genomic_DNA"/>
</dbReference>
<gene>
    <name evidence="10" type="ORF">ACFSUT_31460</name>
</gene>
<dbReference type="PANTHER" id="PTHR43394">
    <property type="entry name" value="ATP-DEPENDENT PERMEASE MDL1, MITOCHONDRIAL"/>
    <property type="match status" value="1"/>
</dbReference>
<evidence type="ECO:0000313" key="11">
    <source>
        <dbReference type="Proteomes" id="UP001597542"/>
    </source>
</evidence>
<dbReference type="InterPro" id="IPR027417">
    <property type="entry name" value="P-loop_NTPase"/>
</dbReference>
<feature type="domain" description="ABC transporter" evidence="8">
    <location>
        <begin position="342"/>
        <end position="572"/>
    </location>
</feature>
<dbReference type="SUPFAM" id="SSF90123">
    <property type="entry name" value="ABC transporter transmembrane region"/>
    <property type="match status" value="1"/>
</dbReference>
<keyword evidence="11" id="KW-1185">Reference proteome</keyword>
<proteinExistence type="predicted"/>
<dbReference type="SUPFAM" id="SSF52540">
    <property type="entry name" value="P-loop containing nucleoside triphosphate hydrolases"/>
    <property type="match status" value="1"/>
</dbReference>
<organism evidence="10 11">
    <name type="scientific">Amycolatopsis albidoflavus</name>
    <dbReference type="NCBI Taxonomy" id="102226"/>
    <lineage>
        <taxon>Bacteria</taxon>
        <taxon>Bacillati</taxon>
        <taxon>Actinomycetota</taxon>
        <taxon>Actinomycetes</taxon>
        <taxon>Pseudonocardiales</taxon>
        <taxon>Pseudonocardiaceae</taxon>
        <taxon>Amycolatopsis</taxon>
    </lineage>
</organism>
<evidence type="ECO:0000256" key="5">
    <source>
        <dbReference type="ARBA" id="ARBA00022989"/>
    </source>
</evidence>
<reference evidence="11" key="1">
    <citation type="journal article" date="2019" name="Int. J. Syst. Evol. Microbiol.">
        <title>The Global Catalogue of Microorganisms (GCM) 10K type strain sequencing project: providing services to taxonomists for standard genome sequencing and annotation.</title>
        <authorList>
            <consortium name="The Broad Institute Genomics Platform"/>
            <consortium name="The Broad Institute Genome Sequencing Center for Infectious Disease"/>
            <person name="Wu L."/>
            <person name="Ma J."/>
        </authorList>
    </citation>
    <scope>NUCLEOTIDE SEQUENCE [LARGE SCALE GENOMIC DNA]</scope>
    <source>
        <strain evidence="11">CGMCC 4.7638</strain>
    </source>
</reference>
<dbReference type="PROSITE" id="PS50929">
    <property type="entry name" value="ABC_TM1F"/>
    <property type="match status" value="1"/>
</dbReference>
<dbReference type="SMART" id="SM00382">
    <property type="entry name" value="AAA"/>
    <property type="match status" value="1"/>
</dbReference>
<dbReference type="CDD" id="cd07346">
    <property type="entry name" value="ABC_6TM_exporters"/>
    <property type="match status" value="1"/>
</dbReference>
<feature type="domain" description="ABC transmembrane type-1" evidence="9">
    <location>
        <begin position="31"/>
        <end position="312"/>
    </location>
</feature>
<protein>
    <submittedName>
        <fullName evidence="10">ABC transporter ATP-binding protein</fullName>
    </submittedName>
</protein>
<dbReference type="Gene3D" id="3.40.50.300">
    <property type="entry name" value="P-loop containing nucleotide triphosphate hydrolases"/>
    <property type="match status" value="1"/>
</dbReference>
<name>A0ABW5I7J4_9PSEU</name>
<evidence type="ECO:0000256" key="1">
    <source>
        <dbReference type="ARBA" id="ARBA00004651"/>
    </source>
</evidence>
<evidence type="ECO:0000256" key="2">
    <source>
        <dbReference type="ARBA" id="ARBA00022692"/>
    </source>
</evidence>
<keyword evidence="4 10" id="KW-0067">ATP-binding</keyword>
<sequence>MSGVSLPVADSRAVRHEALRLLRADPRAVTVIVVLNCAAAALGLAAPWLVGEIVNRVTAGAEVSTVDLLAVAIVAFAVAQMLVTRFARYAAFRFGERSLASLRERFVDDTLALPVSVVERAGVGDLITRGSSDVAQVGGTLRDTVPDLFVSVVQAVFILGAVFALHPLLGLCALAGIPLMWCVTRWYLNRSRAAYLAEGEANSALADAMAATAEGARAVEVFGLQQQRIDAAERAISASYAARMRTLSLRTVFIPGTVFAHSIPVAAILVGGGTAHRAGLVSLGAVIAAGLYLWQLVDPLDHVLFWLEQLQSSGASLARIKGVAEAAADDEPAGAVPVDDRIEVKALRYAYHGAADVLHDLDLTVRPGERLAIVGPSGAGKSTLARLLAGMDTPRTGSITLGGVDVHRLAPGRALLVTQEHHVFVGTLRDNLAMAAPEAPDARLASALDAVGWTRPLPDDLDTELGDPARGDPSLDAAQAQQIALARVLLADPRTVILDETTAMLDPNAARRIERALAAVLEGRTVIAIAHRLHTAYDADRVAVLEHGRLTELGSHDELLAAKGTYAALWGSWHG</sequence>
<dbReference type="GO" id="GO:0005524">
    <property type="term" value="F:ATP binding"/>
    <property type="evidence" value="ECO:0007669"/>
    <property type="project" value="UniProtKB-KW"/>
</dbReference>
<feature type="transmembrane region" description="Helical" evidence="7">
    <location>
        <begin position="68"/>
        <end position="87"/>
    </location>
</feature>
<dbReference type="RefSeq" id="WP_344276265.1">
    <property type="nucleotide sequence ID" value="NZ_BAAAHV010000012.1"/>
</dbReference>
<dbReference type="InterPro" id="IPR036640">
    <property type="entry name" value="ABC1_TM_sf"/>
</dbReference>
<comment type="subcellular location">
    <subcellularLocation>
        <location evidence="1">Cell membrane</location>
        <topology evidence="1">Multi-pass membrane protein</topology>
    </subcellularLocation>
</comment>
<evidence type="ECO:0000256" key="4">
    <source>
        <dbReference type="ARBA" id="ARBA00022840"/>
    </source>
</evidence>
<comment type="caution">
    <text evidence="10">The sequence shown here is derived from an EMBL/GenBank/DDBJ whole genome shotgun (WGS) entry which is preliminary data.</text>
</comment>
<dbReference type="InterPro" id="IPR003593">
    <property type="entry name" value="AAA+_ATPase"/>
</dbReference>
<dbReference type="InterPro" id="IPR011527">
    <property type="entry name" value="ABC1_TM_dom"/>
</dbReference>
<evidence type="ECO:0000259" key="9">
    <source>
        <dbReference type="PROSITE" id="PS50929"/>
    </source>
</evidence>
<feature type="transmembrane region" description="Helical" evidence="7">
    <location>
        <begin position="278"/>
        <end position="297"/>
    </location>
</feature>
<evidence type="ECO:0000259" key="8">
    <source>
        <dbReference type="PROSITE" id="PS50893"/>
    </source>
</evidence>
<feature type="transmembrane region" description="Helical" evidence="7">
    <location>
        <begin position="28"/>
        <end position="48"/>
    </location>
</feature>
<dbReference type="Pfam" id="PF00005">
    <property type="entry name" value="ABC_tran"/>
    <property type="match status" value="1"/>
</dbReference>
<keyword evidence="5 7" id="KW-1133">Transmembrane helix</keyword>
<dbReference type="Pfam" id="PF00664">
    <property type="entry name" value="ABC_membrane"/>
    <property type="match status" value="1"/>
</dbReference>